<evidence type="ECO:0000313" key="1">
    <source>
        <dbReference type="EMBL" id="GFH41419.1"/>
    </source>
</evidence>
<dbReference type="EMBL" id="BLLH01000016">
    <property type="protein sequence ID" value="GFH41419.1"/>
    <property type="molecule type" value="Genomic_DNA"/>
</dbReference>
<name>A0A6A0B7M3_9LACT</name>
<dbReference type="RefSeq" id="WP_172357900.1">
    <property type="nucleotide sequence ID" value="NZ_BLLH01000016.1"/>
</dbReference>
<comment type="caution">
    <text evidence="1">The sequence shown here is derived from an EMBL/GenBank/DDBJ whole genome shotgun (WGS) entry which is preliminary data.</text>
</comment>
<reference evidence="1 2" key="1">
    <citation type="submission" date="2020-02" db="EMBL/GenBank/DDBJ databases">
        <title>Draft genome sequence of Lactococcus sp. Hs20B0-1.</title>
        <authorList>
            <person name="Noda S."/>
            <person name="Yuki M."/>
            <person name="Ohkuma M."/>
        </authorList>
    </citation>
    <scope>NUCLEOTIDE SEQUENCE [LARGE SCALE GENOMIC DNA]</scope>
    <source>
        <strain evidence="1 2">Hs20B0-1</strain>
    </source>
</reference>
<evidence type="ECO:0000313" key="2">
    <source>
        <dbReference type="Proteomes" id="UP000475928"/>
    </source>
</evidence>
<sequence length="128" mass="15380">MLYVQPNKFKKRTRKELKKYYSIDEMPVEIVDEVMAAYEFTDLFDFEQYVEEGLIVFENCKEFVEDLFEKEDLPLPNYQYWNFDWTEAFDYDKFAHLASKPRNIEISRSGRVLVMLAFAGPKAINSRF</sequence>
<dbReference type="AlphaFoldDB" id="A0A6A0B7M3"/>
<protein>
    <submittedName>
        <fullName evidence="1">Uncharacterized protein</fullName>
    </submittedName>
</protein>
<dbReference type="Proteomes" id="UP000475928">
    <property type="component" value="Unassembled WGS sequence"/>
</dbReference>
<keyword evidence="2" id="KW-1185">Reference proteome</keyword>
<accession>A0A6A0B7M3</accession>
<gene>
    <name evidence="1" type="ORF">Hs20B_18170</name>
</gene>
<organism evidence="1 2">
    <name type="scientific">Pseudolactococcus insecticola</name>
    <dbReference type="NCBI Taxonomy" id="2709158"/>
    <lineage>
        <taxon>Bacteria</taxon>
        <taxon>Bacillati</taxon>
        <taxon>Bacillota</taxon>
        <taxon>Bacilli</taxon>
        <taxon>Lactobacillales</taxon>
        <taxon>Streptococcaceae</taxon>
        <taxon>Pseudolactococcus</taxon>
    </lineage>
</organism>
<proteinExistence type="predicted"/>